<evidence type="ECO:0008006" key="3">
    <source>
        <dbReference type="Google" id="ProtNLM"/>
    </source>
</evidence>
<dbReference type="EMBL" id="JABFDB010000040">
    <property type="protein sequence ID" value="NYZ24415.1"/>
    <property type="molecule type" value="Genomic_DNA"/>
</dbReference>
<evidence type="ECO:0000313" key="1">
    <source>
        <dbReference type="EMBL" id="NYZ24415.1"/>
    </source>
</evidence>
<keyword evidence="2" id="KW-1185">Reference proteome</keyword>
<gene>
    <name evidence="1" type="ORF">HND93_32325</name>
</gene>
<accession>A0ABX2TL19</accession>
<dbReference type="Proteomes" id="UP000584642">
    <property type="component" value="Unassembled WGS sequence"/>
</dbReference>
<protein>
    <recommendedName>
        <fullName evidence="3">Glycosyl transferase</fullName>
    </recommendedName>
</protein>
<proteinExistence type="predicted"/>
<evidence type="ECO:0000313" key="2">
    <source>
        <dbReference type="Proteomes" id="UP000584642"/>
    </source>
</evidence>
<dbReference type="InterPro" id="IPR029044">
    <property type="entry name" value="Nucleotide-diphossugar_trans"/>
</dbReference>
<dbReference type="RefSeq" id="WP_180286191.1">
    <property type="nucleotide sequence ID" value="NZ_JABFDB010000040.1"/>
</dbReference>
<comment type="caution">
    <text evidence="1">The sequence shown here is derived from an EMBL/GenBank/DDBJ whole genome shotgun (WGS) entry which is preliminary data.</text>
</comment>
<dbReference type="SUPFAM" id="SSF53448">
    <property type="entry name" value="Nucleotide-diphospho-sugar transferases"/>
    <property type="match status" value="1"/>
</dbReference>
<organism evidence="1 2">
    <name type="scientific">Azospirillum oleiclasticum</name>
    <dbReference type="NCBI Taxonomy" id="2735135"/>
    <lineage>
        <taxon>Bacteria</taxon>
        <taxon>Pseudomonadati</taxon>
        <taxon>Pseudomonadota</taxon>
        <taxon>Alphaproteobacteria</taxon>
        <taxon>Rhodospirillales</taxon>
        <taxon>Azospirillaceae</taxon>
        <taxon>Azospirillum</taxon>
    </lineage>
</organism>
<sequence length="304" mass="33817">MPEPANPPAVTTAGTAIVTAADRAIFPLLVGLLRSLAGLDRGRFAVCLIDLGLTPEQRAYVAPHCARIEPIDEARIVHPAPDLIERIAPRVPFWRALTARPFVPEYFPGFRRYIGVDADTWFQRLDVLDFMDQEMARGRLVIAPEMDVAYKTFHAADAHEDFVKDKTTLTRGFFGDDMAAMTGAMPYYNIGLYGLPADAPHWAMFKHYLTEVTKTRFHFLCESVTFNIVMLQLRNFTALPAACNWMCTLASPVKGADGLWHSPAWPFPVIEMLHLTGASKMERYVPAGLLYGGGAYLEEIAGLL</sequence>
<name>A0ABX2TL19_9PROT</name>
<dbReference type="Gene3D" id="3.90.550.10">
    <property type="entry name" value="Spore Coat Polysaccharide Biosynthesis Protein SpsA, Chain A"/>
    <property type="match status" value="1"/>
</dbReference>
<reference evidence="1 2" key="1">
    <citation type="submission" date="2020-05" db="EMBL/GenBank/DDBJ databases">
        <title>Azospirillum oleiclasticum sp. nov, a nitrogen-fixing and heavy crude oil-emulsifying bacterium isolated from the crude oil of Yumen Oilfield.</title>
        <authorList>
            <person name="Wu D."/>
            <person name="Cai M."/>
            <person name="Zhang X."/>
        </authorList>
    </citation>
    <scope>NUCLEOTIDE SEQUENCE [LARGE SCALE GENOMIC DNA]</scope>
    <source>
        <strain evidence="1 2">ROY-1-1-2</strain>
    </source>
</reference>